<dbReference type="AlphaFoldDB" id="A0A4Q2K438"/>
<sequence length="932" mass="100840">MGGKMALINKVNFTRFTRWGVNLGRLTYTTATHEEATDGTDELKIMCDEDLTKGERLVWVDRQGVVHEHIVDEIERLHDDSGKPHTSVTCINSINETWDDYIEDKRPSGSVAVALASILAGTRWEVGNCDQPGSASHTFYHISVREGLSDLLETWGGELETVIETDGVQVTHRYVRVVATRGNQQSPKRFTWTKDLVSIKRKTGSANPKTRVYGYGKGVETDTGGYGRRLTFGDINGGKDYVEDASATEVWGHPDGSGGVAPAVDVYVNEQCEDAAQLLAETRDYLETVKTPTVSYEASVLDLFAFGRNWEGVAVGDCVAIIDKGFSDAGIRLKGRVSKLSRDLVTGDATVTFGNLTDDLADIFQAMAQQLKKGSDQRANYDAVADTSVSWLNQLMVALNKAFNAVGTYKVETFELGAIHSNVPLDVETGVPLKATSGMCAVNINGMGIRLADSLTSDGQWNWRTFITGSQVSADCINTGTMRAERIRAGLLTDEVGANYWDLETGEFQLSPNAKYGDAGWTVNGVVEDLHGGMVRNAKDIESLGEDFQERNKEIDETISGLDKTVDDIAKDGIVTEAEKAAVAKVMQAIAHDRAWAIQDLTALKKSSAALDGTENTPISARPYNRLTNAFSQAYGSTDEATITESCAYGKLKSAIDAIAACTTAEALNGAVETYKAVYSAFSTKVNAYLKVSQECHSLVEQYNAAQATDALLTQTEVFNRLTNNGATKGIYMANGQLYINATYLKSGIISDGQNKNYWSLTSGYFQTKYGSIGGLAIGDTKIYSGKLTLNSNTYGLYIGRDGFSVGSGSCYTALSDGYLYGGSAEDITGYVGFNNTNTATKVKGTRLAGKGCICLMTDDWIGVCGYKPFTDDVTCTTGKTGSITLVGNLRSSWTNLQLTGTYNVSGICQNLSMNWTNYTLTFDHGLMVTSL</sequence>
<dbReference type="NCBIfam" id="TIGR01665">
    <property type="entry name" value="put_anti_recept"/>
    <property type="match status" value="1"/>
</dbReference>
<dbReference type="Proteomes" id="UP000293345">
    <property type="component" value="Unassembled WGS sequence"/>
</dbReference>
<organism evidence="2 3">
    <name type="scientific">Senegalimassilia faecalis</name>
    <dbReference type="NCBI Taxonomy" id="2509433"/>
    <lineage>
        <taxon>Bacteria</taxon>
        <taxon>Bacillati</taxon>
        <taxon>Actinomycetota</taxon>
        <taxon>Coriobacteriia</taxon>
        <taxon>Coriobacteriales</taxon>
        <taxon>Coriobacteriaceae</taxon>
        <taxon>Senegalimassilia</taxon>
    </lineage>
</organism>
<reference evidence="2 3" key="1">
    <citation type="submission" date="2019-01" db="EMBL/GenBank/DDBJ databases">
        <title>Senegalimassilia sp. nov. KGMB04484 isolated human feces.</title>
        <authorList>
            <person name="Han K.-I."/>
            <person name="Kim J.-S."/>
            <person name="Lee K.C."/>
            <person name="Suh M.K."/>
            <person name="Eom M.K."/>
            <person name="Lee J.H."/>
            <person name="Park S.-H."/>
            <person name="Kang S.W."/>
            <person name="Park J.-E."/>
            <person name="Oh B.S."/>
            <person name="Yu S.Y."/>
            <person name="Choi S.-H."/>
            <person name="Lee D.H."/>
            <person name="Yoon H."/>
            <person name="Kim B.-Y."/>
            <person name="Lee J.H."/>
            <person name="Lee J.-S."/>
        </authorList>
    </citation>
    <scope>NUCLEOTIDE SEQUENCE [LARGE SCALE GENOMIC DNA]</scope>
    <source>
        <strain evidence="2 3">KGMB04484</strain>
    </source>
</reference>
<evidence type="ECO:0000313" key="3">
    <source>
        <dbReference type="Proteomes" id="UP000293345"/>
    </source>
</evidence>
<evidence type="ECO:0000313" key="2">
    <source>
        <dbReference type="EMBL" id="RXZ54881.1"/>
    </source>
</evidence>
<dbReference type="InterPro" id="IPR010572">
    <property type="entry name" value="Tail_dom"/>
</dbReference>
<name>A0A4Q2K438_9ACTN</name>
<gene>
    <name evidence="2" type="ORF">ET524_10600</name>
</gene>
<feature type="domain" description="Tail spike" evidence="1">
    <location>
        <begin position="110"/>
        <end position="366"/>
    </location>
</feature>
<evidence type="ECO:0000259" key="1">
    <source>
        <dbReference type="Pfam" id="PF06605"/>
    </source>
</evidence>
<dbReference type="EMBL" id="SDPW01000001">
    <property type="protein sequence ID" value="RXZ54881.1"/>
    <property type="molecule type" value="Genomic_DNA"/>
</dbReference>
<comment type="caution">
    <text evidence="2">The sequence shown here is derived from an EMBL/GenBank/DDBJ whole genome shotgun (WGS) entry which is preliminary data.</text>
</comment>
<accession>A0A4Q2K438</accession>
<protein>
    <recommendedName>
        <fullName evidence="1">Tail spike domain-containing protein</fullName>
    </recommendedName>
</protein>
<dbReference type="InterPro" id="IPR007119">
    <property type="entry name" value="Phage_tail_spike_N"/>
</dbReference>
<proteinExistence type="predicted"/>
<dbReference type="Pfam" id="PF06605">
    <property type="entry name" value="Prophage_tail"/>
    <property type="match status" value="1"/>
</dbReference>
<keyword evidence="3" id="KW-1185">Reference proteome</keyword>